<reference evidence="2" key="1">
    <citation type="journal article" date="2019" name="Int. J. Syst. Evol. Microbiol.">
        <title>The Global Catalogue of Microorganisms (GCM) 10K type strain sequencing project: providing services to taxonomists for standard genome sequencing and annotation.</title>
        <authorList>
            <consortium name="The Broad Institute Genomics Platform"/>
            <consortium name="The Broad Institute Genome Sequencing Center for Infectious Disease"/>
            <person name="Wu L."/>
            <person name="Ma J."/>
        </authorList>
    </citation>
    <scope>NUCLEOTIDE SEQUENCE [LARGE SCALE GENOMIC DNA]</scope>
    <source>
        <strain evidence="2">CGMCC 1.12770</strain>
    </source>
</reference>
<accession>A0ABQ1Z3D7</accession>
<sequence>MNNDLSGIKPLLYKILNDVNIYPSDEDIKVINRGNPHHLSFVEGNAYVYTFQYKGEFLKIGKAGSNSQPRFFSQHYHPSRTGSNLAKSILFDPVMKIYELNDDTVGDWIKKNVDRIDVEVNGSLGIFTLNLIESIMHCLYEPKYEGFKSQRITKIFNKK</sequence>
<evidence type="ECO:0000313" key="1">
    <source>
        <dbReference type="EMBL" id="GGH46416.1"/>
    </source>
</evidence>
<evidence type="ECO:0008006" key="3">
    <source>
        <dbReference type="Google" id="ProtNLM"/>
    </source>
</evidence>
<gene>
    <name evidence="1" type="ORF">GCM10008014_09080</name>
</gene>
<protein>
    <recommendedName>
        <fullName evidence="3">GIY-YIG domain-containing protein</fullName>
    </recommendedName>
</protein>
<dbReference type="RefSeq" id="WP_188591393.1">
    <property type="nucleotide sequence ID" value="NZ_BMFU01000001.1"/>
</dbReference>
<evidence type="ECO:0000313" key="2">
    <source>
        <dbReference type="Proteomes" id="UP000652153"/>
    </source>
</evidence>
<dbReference type="EMBL" id="BMFU01000001">
    <property type="protein sequence ID" value="GGH46416.1"/>
    <property type="molecule type" value="Genomic_DNA"/>
</dbReference>
<comment type="caution">
    <text evidence="1">The sequence shown here is derived from an EMBL/GenBank/DDBJ whole genome shotgun (WGS) entry which is preliminary data.</text>
</comment>
<dbReference type="Proteomes" id="UP000652153">
    <property type="component" value="Unassembled WGS sequence"/>
</dbReference>
<organism evidence="1 2">
    <name type="scientific">Paenibacillus silvae</name>
    <dbReference type="NCBI Taxonomy" id="1325358"/>
    <lineage>
        <taxon>Bacteria</taxon>
        <taxon>Bacillati</taxon>
        <taxon>Bacillota</taxon>
        <taxon>Bacilli</taxon>
        <taxon>Bacillales</taxon>
        <taxon>Paenibacillaceae</taxon>
        <taxon>Paenibacillus</taxon>
    </lineage>
</organism>
<name>A0ABQ1Z3D7_9BACL</name>
<keyword evidence="2" id="KW-1185">Reference proteome</keyword>
<proteinExistence type="predicted"/>